<dbReference type="AlphaFoldDB" id="V8CE31"/>
<feature type="compositionally biased region" description="Low complexity" evidence="1">
    <location>
        <begin position="1"/>
        <end position="13"/>
    </location>
</feature>
<evidence type="ECO:0000313" key="3">
    <source>
        <dbReference type="Proteomes" id="UP000018688"/>
    </source>
</evidence>
<comment type="caution">
    <text evidence="2">The sequence shown here is derived from an EMBL/GenBank/DDBJ whole genome shotgun (WGS) entry which is preliminary data.</text>
</comment>
<proteinExistence type="predicted"/>
<dbReference type="OrthoDB" id="5331597at2"/>
<reference evidence="2 3" key="1">
    <citation type="submission" date="2013-10" db="EMBL/GenBank/DDBJ databases">
        <title>The Genome Sequence of Helicobacter canis NCTC 12740.</title>
        <authorList>
            <consortium name="The Broad Institute Genomics Platform"/>
            <person name="Earl A."/>
            <person name="Fox J.G."/>
            <person name="Shen Z."/>
            <person name="Young S.K."/>
            <person name="Zeng Q."/>
            <person name="Gargeya S."/>
            <person name="Fitzgerald M."/>
            <person name="Abouelleil A."/>
            <person name="Alvarado L."/>
            <person name="Chapman S.B."/>
            <person name="Gainer-Dewar J."/>
            <person name="Goldberg J."/>
            <person name="Griggs A."/>
            <person name="Gujja S."/>
            <person name="Hansen M."/>
            <person name="Howarth C."/>
            <person name="Imamovic A."/>
            <person name="Ireland A."/>
            <person name="Larimer J."/>
            <person name="McCowan C."/>
            <person name="Murphy C."/>
            <person name="Pearson M."/>
            <person name="Poon T.W."/>
            <person name="Priest M."/>
            <person name="Roberts A."/>
            <person name="Saif S."/>
            <person name="Shea T."/>
            <person name="Sykes S."/>
            <person name="Wortman J."/>
            <person name="Nusbaum C."/>
            <person name="Birren B."/>
        </authorList>
    </citation>
    <scope>NUCLEOTIDE SEQUENCE [LARGE SCALE GENOMIC DNA]</scope>
    <source>
        <strain evidence="2 3">NCTC 12740</strain>
    </source>
</reference>
<accession>V8CE31</accession>
<protein>
    <submittedName>
        <fullName evidence="2">Uncharacterized protein</fullName>
    </submittedName>
</protein>
<dbReference type="PATRIC" id="fig|1357399.3.peg.1579"/>
<gene>
    <name evidence="2" type="ORF">HMPREF2087_01506</name>
</gene>
<dbReference type="STRING" id="1357399.HMPREF2087_01506"/>
<feature type="region of interest" description="Disordered" evidence="1">
    <location>
        <begin position="165"/>
        <end position="198"/>
    </location>
</feature>
<evidence type="ECO:0000313" key="2">
    <source>
        <dbReference type="EMBL" id="ETD25678.1"/>
    </source>
</evidence>
<evidence type="ECO:0000256" key="1">
    <source>
        <dbReference type="SAM" id="MobiDB-lite"/>
    </source>
</evidence>
<feature type="compositionally biased region" description="Basic and acidic residues" evidence="1">
    <location>
        <begin position="28"/>
        <end position="42"/>
    </location>
</feature>
<name>V8CE31_9HELI</name>
<sequence>MSLFSLDSSSLPSQGKKVDCHALPSDNARNDSKNATNKKVDSSKAYSASAESIDCHAIATALARNDNAFSPSLRGRPQTFQPHLSLQADEAFLSSLRGSGDSHNEAIHKNIKTQNADSRIFTQTAQSVETPKNAGAESAFDTKAAGGRIFDEKAGLCSLLCGDKPSGLSHKQKANSPLFRKKPTPKAESFNKTKGAPL</sequence>
<dbReference type="Proteomes" id="UP000018688">
    <property type="component" value="Unassembled WGS sequence"/>
</dbReference>
<dbReference type="HOGENOM" id="CLU_1376495_0_0_7"/>
<organism evidence="2 3">
    <name type="scientific">Helicobacter canis NCTC 12740</name>
    <dbReference type="NCBI Taxonomy" id="1357399"/>
    <lineage>
        <taxon>Bacteria</taxon>
        <taxon>Pseudomonadati</taxon>
        <taxon>Campylobacterota</taxon>
        <taxon>Epsilonproteobacteria</taxon>
        <taxon>Campylobacterales</taxon>
        <taxon>Helicobacteraceae</taxon>
        <taxon>Helicobacter</taxon>
    </lineage>
</organism>
<dbReference type="RefSeq" id="WP_023930528.1">
    <property type="nucleotide sequence ID" value="NZ_KI669458.1"/>
</dbReference>
<dbReference type="EMBL" id="AZJJ01000007">
    <property type="protein sequence ID" value="ETD25678.1"/>
    <property type="molecule type" value="Genomic_DNA"/>
</dbReference>
<keyword evidence="3" id="KW-1185">Reference proteome</keyword>
<feature type="region of interest" description="Disordered" evidence="1">
    <location>
        <begin position="1"/>
        <end position="47"/>
    </location>
</feature>